<reference evidence="7 8" key="1">
    <citation type="submission" date="2019-11" db="EMBL/GenBank/DDBJ databases">
        <title>Genome sequences of 17 halophilic strains isolated from different environments.</title>
        <authorList>
            <person name="Furrow R.E."/>
        </authorList>
    </citation>
    <scope>NUCLEOTIDE SEQUENCE [LARGE SCALE GENOMIC DNA]</scope>
    <source>
        <strain evidence="7 8">22506_14_FS</strain>
    </source>
</reference>
<dbReference type="Pfam" id="PF01940">
    <property type="entry name" value="DUF92"/>
    <property type="match status" value="1"/>
</dbReference>
<comment type="caution">
    <text evidence="7">The sequence shown here is derived from an EMBL/GenBank/DDBJ whole genome shotgun (WGS) entry which is preliminary data.</text>
</comment>
<comment type="subcellular location">
    <subcellularLocation>
        <location evidence="1">Membrane</location>
        <topology evidence="1">Multi-pass membrane protein</topology>
    </subcellularLocation>
</comment>
<evidence type="ECO:0000256" key="1">
    <source>
        <dbReference type="ARBA" id="ARBA00004141"/>
    </source>
</evidence>
<sequence length="256" mass="26903">MSIYFFICALTGFLGYKAKALSKRGAVAATGIGCAIALGFAWKGLLLLGLFFLSSTIWSKYKTELKDNVEEIVEKGSSRDEYQVLANGGIAALAGVMMVISPGEAWLLLFLGAIATSNSDTWASELGVLSARRPLHIITLKFVQPGTSGAVSMLGLLASILGAGLIGVVGAFVFDLSFQAIAFVTLAGFVGCLSDTLIGATLQEEFQCQRCGTKTERHIHCENKTDKIKGLKGLNNDVVNFVSSIIGALVGGAALL</sequence>
<proteinExistence type="inferred from homology"/>
<keyword evidence="4 6" id="KW-1133">Transmembrane helix</keyword>
<name>A0A845EX16_9BACL</name>
<evidence type="ECO:0000313" key="7">
    <source>
        <dbReference type="EMBL" id="MYL63092.1"/>
    </source>
</evidence>
<evidence type="ECO:0000256" key="4">
    <source>
        <dbReference type="ARBA" id="ARBA00022989"/>
    </source>
</evidence>
<dbReference type="PANTHER" id="PTHR13353">
    <property type="entry name" value="TRANSMEMBRANE PROTEIN 19"/>
    <property type="match status" value="1"/>
</dbReference>
<evidence type="ECO:0000256" key="6">
    <source>
        <dbReference type="SAM" id="Phobius"/>
    </source>
</evidence>
<evidence type="ECO:0000256" key="3">
    <source>
        <dbReference type="ARBA" id="ARBA00022692"/>
    </source>
</evidence>
<accession>A0A845EX16</accession>
<evidence type="ECO:0000256" key="5">
    <source>
        <dbReference type="ARBA" id="ARBA00023136"/>
    </source>
</evidence>
<protein>
    <submittedName>
        <fullName evidence="7">DUF92 domain-containing protein</fullName>
    </submittedName>
</protein>
<keyword evidence="5 6" id="KW-0472">Membrane</keyword>
<dbReference type="AlphaFoldDB" id="A0A845EX16"/>
<dbReference type="PANTHER" id="PTHR13353:SF5">
    <property type="entry name" value="TRANSMEMBRANE PROTEIN 19"/>
    <property type="match status" value="1"/>
</dbReference>
<gene>
    <name evidence="7" type="ORF">GLW07_06960</name>
</gene>
<organism evidence="7 8">
    <name type="scientific">Guptibacillus hwajinpoensis</name>
    <dbReference type="NCBI Taxonomy" id="208199"/>
    <lineage>
        <taxon>Bacteria</taxon>
        <taxon>Bacillati</taxon>
        <taxon>Bacillota</taxon>
        <taxon>Bacilli</taxon>
        <taxon>Bacillales</taxon>
        <taxon>Guptibacillaceae</taxon>
        <taxon>Guptibacillus</taxon>
    </lineage>
</organism>
<dbReference type="InterPro" id="IPR002794">
    <property type="entry name" value="DUF92_TMEM19"/>
</dbReference>
<evidence type="ECO:0000256" key="2">
    <source>
        <dbReference type="ARBA" id="ARBA00009012"/>
    </source>
</evidence>
<dbReference type="RefSeq" id="WP_160918779.1">
    <property type="nucleotide sequence ID" value="NZ_WMEY01000002.1"/>
</dbReference>
<dbReference type="Proteomes" id="UP000447833">
    <property type="component" value="Unassembled WGS sequence"/>
</dbReference>
<feature type="transmembrane region" description="Helical" evidence="6">
    <location>
        <begin position="30"/>
        <end position="53"/>
    </location>
</feature>
<keyword evidence="3 6" id="KW-0812">Transmembrane</keyword>
<feature type="transmembrane region" description="Helical" evidence="6">
    <location>
        <begin position="238"/>
        <end position="255"/>
    </location>
</feature>
<comment type="similarity">
    <text evidence="2">Belongs to the TMEM19 family.</text>
</comment>
<dbReference type="GO" id="GO:0016020">
    <property type="term" value="C:membrane"/>
    <property type="evidence" value="ECO:0007669"/>
    <property type="project" value="UniProtKB-SubCell"/>
</dbReference>
<evidence type="ECO:0000313" key="8">
    <source>
        <dbReference type="Proteomes" id="UP000447833"/>
    </source>
</evidence>
<feature type="transmembrane region" description="Helical" evidence="6">
    <location>
        <begin position="180"/>
        <end position="200"/>
    </location>
</feature>
<dbReference type="EMBL" id="WMEY01000002">
    <property type="protein sequence ID" value="MYL63092.1"/>
    <property type="molecule type" value="Genomic_DNA"/>
</dbReference>
<feature type="transmembrane region" description="Helical" evidence="6">
    <location>
        <begin position="150"/>
        <end position="174"/>
    </location>
</feature>